<reference evidence="3" key="1">
    <citation type="journal article" date="2019" name="Int. J. Syst. Evol. Microbiol.">
        <title>The Global Catalogue of Microorganisms (GCM) 10K type strain sequencing project: providing services to taxonomists for standard genome sequencing and annotation.</title>
        <authorList>
            <consortium name="The Broad Institute Genomics Platform"/>
            <consortium name="The Broad Institute Genome Sequencing Center for Infectious Disease"/>
            <person name="Wu L."/>
            <person name="Ma J."/>
        </authorList>
    </citation>
    <scope>NUCLEOTIDE SEQUENCE [LARGE SCALE GENOMIC DNA]</scope>
    <source>
        <strain evidence="3">CGMCC 4.7426</strain>
    </source>
</reference>
<dbReference type="GO" id="GO:0016787">
    <property type="term" value="F:hydrolase activity"/>
    <property type="evidence" value="ECO:0007669"/>
    <property type="project" value="UniProtKB-KW"/>
</dbReference>
<evidence type="ECO:0000313" key="2">
    <source>
        <dbReference type="EMBL" id="MFC4557601.1"/>
    </source>
</evidence>
<gene>
    <name evidence="2" type="ORF">ACFO3D_05190</name>
</gene>
<dbReference type="Proteomes" id="UP001595989">
    <property type="component" value="Unassembled WGS sequence"/>
</dbReference>
<evidence type="ECO:0000259" key="1">
    <source>
        <dbReference type="Pfam" id="PF07969"/>
    </source>
</evidence>
<accession>A0ABV9DHI7</accession>
<dbReference type="Gene3D" id="3.10.310.70">
    <property type="match status" value="1"/>
</dbReference>
<dbReference type="InterPro" id="IPR013108">
    <property type="entry name" value="Amidohydro_3"/>
</dbReference>
<dbReference type="SUPFAM" id="SSF51556">
    <property type="entry name" value="Metallo-dependent hydrolases"/>
    <property type="match status" value="1"/>
</dbReference>
<dbReference type="PANTHER" id="PTHR22642">
    <property type="entry name" value="IMIDAZOLONEPROPIONASE"/>
    <property type="match status" value="1"/>
</dbReference>
<dbReference type="Gene3D" id="3.20.20.140">
    <property type="entry name" value="Metal-dependent hydrolases"/>
    <property type="match status" value="1"/>
</dbReference>
<feature type="domain" description="Amidohydrolase 3" evidence="1">
    <location>
        <begin position="46"/>
        <end position="531"/>
    </location>
</feature>
<evidence type="ECO:0000313" key="3">
    <source>
        <dbReference type="Proteomes" id="UP001595989"/>
    </source>
</evidence>
<dbReference type="EMBL" id="JBHSFU010000004">
    <property type="protein sequence ID" value="MFC4557601.1"/>
    <property type="molecule type" value="Genomic_DNA"/>
</dbReference>
<dbReference type="CDD" id="cd01300">
    <property type="entry name" value="YtcJ_like"/>
    <property type="match status" value="1"/>
</dbReference>
<name>A0ABV9DHI7_9BACI</name>
<keyword evidence="2" id="KW-0378">Hydrolase</keyword>
<dbReference type="RefSeq" id="WP_390293576.1">
    <property type="nucleotide sequence ID" value="NZ_JBHSFU010000004.1"/>
</dbReference>
<dbReference type="SUPFAM" id="SSF51338">
    <property type="entry name" value="Composite domain of metallo-dependent hydrolases"/>
    <property type="match status" value="1"/>
</dbReference>
<dbReference type="Pfam" id="PF07969">
    <property type="entry name" value="Amidohydro_3"/>
    <property type="match status" value="1"/>
</dbReference>
<dbReference type="EC" id="3.5.-.-" evidence="2"/>
<comment type="caution">
    <text evidence="2">The sequence shown here is derived from an EMBL/GenBank/DDBJ whole genome shotgun (WGS) entry which is preliminary data.</text>
</comment>
<proteinExistence type="predicted"/>
<keyword evidence="3" id="KW-1185">Reference proteome</keyword>
<dbReference type="InterPro" id="IPR032466">
    <property type="entry name" value="Metal_Hydrolase"/>
</dbReference>
<dbReference type="InterPro" id="IPR011059">
    <property type="entry name" value="Metal-dep_hydrolase_composite"/>
</dbReference>
<sequence>MKILDNVRIFRPFDSEDTNEIYHIKIDNEKIHSIHKGRTDDQGSHVIDGNRNVVTTAFNDSHMHLLRYGLMRSELDLREVTSFKKMKELVHDRFIEERMEENDWVVGRGLVDSQLEDIDNPLTAKDLDELEFDKPAFFLHDDGHECVVNTKALKIIKEEPELIEGHEEFIEKDEEGNWTGRFKDTAVHFIKFNFRQKSEEEIYEAVKTAVPYLLQNGITSAHTDDLNFVGDYGTLWQTYLDLEKDGLLNIDVRLHHYIFNINDIQNFLDKDNKRTGDGTNRVKVGAFKIFLDGTQRLHTSALRQPYHDKPETKGALVYSQEELNNMVKLAHNNGMQVAMHAIGDRAVEQALTALEQVDCSELRHRIIHAQVLAPDLLERLKKVKPHLETQPGFIIDEHDQTVNWVGEEQEKYCNPWNTVDDLSIPFTASSDAPIGPLSPLTGIFAAVNRTDLDGNPDGGWIPGEKLSIDRSFEAYSLSAAKMEFREHEKGKLDEGYQADLVMLSDHPKDVAPDKLNDIKVIETWSRGERVYQQH</sequence>
<dbReference type="InterPro" id="IPR033932">
    <property type="entry name" value="YtcJ-like"/>
</dbReference>
<dbReference type="Gene3D" id="2.30.40.10">
    <property type="entry name" value="Urease, subunit C, domain 1"/>
    <property type="match status" value="1"/>
</dbReference>
<organism evidence="2 3">
    <name type="scientific">Virgibacillus kekensis</name>
    <dbReference type="NCBI Taxonomy" id="202261"/>
    <lineage>
        <taxon>Bacteria</taxon>
        <taxon>Bacillati</taxon>
        <taxon>Bacillota</taxon>
        <taxon>Bacilli</taxon>
        <taxon>Bacillales</taxon>
        <taxon>Bacillaceae</taxon>
        <taxon>Virgibacillus</taxon>
    </lineage>
</organism>
<dbReference type="PANTHER" id="PTHR22642:SF2">
    <property type="entry name" value="PROTEIN LONG AFTER FAR-RED 3"/>
    <property type="match status" value="1"/>
</dbReference>
<protein>
    <submittedName>
        <fullName evidence="2">Amidohydrolase</fullName>
        <ecNumber evidence="2">3.5.-.-</ecNumber>
    </submittedName>
</protein>